<keyword evidence="1" id="KW-1133">Transmembrane helix</keyword>
<dbReference type="AlphaFoldDB" id="A0AAX2CIZ8"/>
<evidence type="ECO:0000313" key="2">
    <source>
        <dbReference type="EMBL" id="SCL94799.1"/>
    </source>
</evidence>
<evidence type="ECO:0000256" key="1">
    <source>
        <dbReference type="SAM" id="Phobius"/>
    </source>
</evidence>
<evidence type="ECO:0000313" key="3">
    <source>
        <dbReference type="Proteomes" id="UP000242164"/>
    </source>
</evidence>
<sequence length="64" mass="7559">MKYLSIVSKLVFFIIILVIVIDHFELYKYFGLSQTITKTINPFGIWIIIIAGVLLIIEWMQNKR</sequence>
<keyword evidence="1" id="KW-0812">Transmembrane</keyword>
<organism evidence="2 3">
    <name type="scientific">Bacillus cytotoxicus</name>
    <dbReference type="NCBI Taxonomy" id="580165"/>
    <lineage>
        <taxon>Bacteria</taxon>
        <taxon>Bacillati</taxon>
        <taxon>Bacillota</taxon>
        <taxon>Bacilli</taxon>
        <taxon>Bacillales</taxon>
        <taxon>Bacillaceae</taxon>
        <taxon>Bacillus</taxon>
        <taxon>Bacillus cereus group</taxon>
    </lineage>
</organism>
<dbReference type="EMBL" id="FMIK01000029">
    <property type="protein sequence ID" value="SCL94799.1"/>
    <property type="molecule type" value="Genomic_DNA"/>
</dbReference>
<keyword evidence="1" id="KW-0472">Membrane</keyword>
<dbReference type="RefSeq" id="WP_048724434.1">
    <property type="nucleotide sequence ID" value="NZ_CP024096.1"/>
</dbReference>
<name>A0AAX2CIZ8_9BACI</name>
<gene>
    <name evidence="2" type="ORF">BCB44BAC_02443</name>
</gene>
<dbReference type="Proteomes" id="UP000242164">
    <property type="component" value="Unassembled WGS sequence"/>
</dbReference>
<reference evidence="2 3" key="1">
    <citation type="submission" date="2016-08" db="EMBL/GenBank/DDBJ databases">
        <authorList>
            <person name="Loux V."/>
            <person name="Rue O."/>
        </authorList>
    </citation>
    <scope>NUCLEOTIDE SEQUENCE [LARGE SCALE GENOMIC DNA]</scope>
    <source>
        <strain evidence="2 3">AFSSA_08CEB44bac</strain>
    </source>
</reference>
<comment type="caution">
    <text evidence="2">The sequence shown here is derived from an EMBL/GenBank/DDBJ whole genome shotgun (WGS) entry which is preliminary data.</text>
</comment>
<feature type="transmembrane region" description="Helical" evidence="1">
    <location>
        <begin position="6"/>
        <end position="27"/>
    </location>
</feature>
<accession>A0AAX2CIZ8</accession>
<evidence type="ECO:0008006" key="4">
    <source>
        <dbReference type="Google" id="ProtNLM"/>
    </source>
</evidence>
<protein>
    <recommendedName>
        <fullName evidence="4">Group-specific protein</fullName>
    </recommendedName>
</protein>
<feature type="transmembrane region" description="Helical" evidence="1">
    <location>
        <begin position="39"/>
        <end position="60"/>
    </location>
</feature>
<proteinExistence type="predicted"/>